<dbReference type="Proteomes" id="UP000887540">
    <property type="component" value="Unplaced"/>
</dbReference>
<dbReference type="WBParaSite" id="ACRNAN_scaffold9639.g10499.t1">
    <property type="protein sequence ID" value="ACRNAN_scaffold9639.g10499.t1"/>
    <property type="gene ID" value="ACRNAN_scaffold9639.g10499"/>
</dbReference>
<proteinExistence type="predicted"/>
<dbReference type="AlphaFoldDB" id="A0A914EMS4"/>
<evidence type="ECO:0000313" key="3">
    <source>
        <dbReference type="WBParaSite" id="ACRNAN_scaffold9639.g10499.t1"/>
    </source>
</evidence>
<feature type="compositionally biased region" description="Basic and acidic residues" evidence="1">
    <location>
        <begin position="22"/>
        <end position="31"/>
    </location>
</feature>
<sequence>MESISTQTSDTEANKQPEPSQNEEKADNHKWVIIDGDKYHTIYARIDDPQTAQSETQEPLDLNFPRDSNFDEFINTSSTVEPVELEIEWQPYVVRKHKSTDDIEFNEVASINNLKQHRHDIRVCFYE</sequence>
<evidence type="ECO:0000256" key="1">
    <source>
        <dbReference type="SAM" id="MobiDB-lite"/>
    </source>
</evidence>
<evidence type="ECO:0000313" key="2">
    <source>
        <dbReference type="Proteomes" id="UP000887540"/>
    </source>
</evidence>
<feature type="region of interest" description="Disordered" evidence="1">
    <location>
        <begin position="1"/>
        <end position="31"/>
    </location>
</feature>
<organism evidence="2 3">
    <name type="scientific">Acrobeloides nanus</name>
    <dbReference type="NCBI Taxonomy" id="290746"/>
    <lineage>
        <taxon>Eukaryota</taxon>
        <taxon>Metazoa</taxon>
        <taxon>Ecdysozoa</taxon>
        <taxon>Nematoda</taxon>
        <taxon>Chromadorea</taxon>
        <taxon>Rhabditida</taxon>
        <taxon>Tylenchina</taxon>
        <taxon>Cephalobomorpha</taxon>
        <taxon>Cephaloboidea</taxon>
        <taxon>Cephalobidae</taxon>
        <taxon>Acrobeloides</taxon>
    </lineage>
</organism>
<feature type="compositionally biased region" description="Polar residues" evidence="1">
    <location>
        <begin position="1"/>
        <end position="11"/>
    </location>
</feature>
<protein>
    <submittedName>
        <fullName evidence="3">Uncharacterized protein</fullName>
    </submittedName>
</protein>
<keyword evidence="2" id="KW-1185">Reference proteome</keyword>
<accession>A0A914EMS4</accession>
<reference evidence="3" key="1">
    <citation type="submission" date="2022-11" db="UniProtKB">
        <authorList>
            <consortium name="WormBaseParasite"/>
        </authorList>
    </citation>
    <scope>IDENTIFICATION</scope>
</reference>
<name>A0A914EMS4_9BILA</name>